<evidence type="ECO:0000259" key="8">
    <source>
        <dbReference type="PROSITE" id="PS50850"/>
    </source>
</evidence>
<dbReference type="GO" id="GO:0005886">
    <property type="term" value="C:plasma membrane"/>
    <property type="evidence" value="ECO:0007669"/>
    <property type="project" value="TreeGrafter"/>
</dbReference>
<dbReference type="GO" id="GO:0022857">
    <property type="term" value="F:transmembrane transporter activity"/>
    <property type="evidence" value="ECO:0007669"/>
    <property type="project" value="InterPro"/>
</dbReference>
<feature type="domain" description="Major facilitator superfamily (MFS) profile" evidence="8">
    <location>
        <begin position="71"/>
        <end position="567"/>
    </location>
</feature>
<comment type="subcellular location">
    <subcellularLocation>
        <location evidence="1">Membrane</location>
        <topology evidence="1">Multi-pass membrane protein</topology>
    </subcellularLocation>
</comment>
<feature type="transmembrane region" description="Helical" evidence="7">
    <location>
        <begin position="427"/>
        <end position="446"/>
    </location>
</feature>
<feature type="transmembrane region" description="Helical" evidence="7">
    <location>
        <begin position="224"/>
        <end position="242"/>
    </location>
</feature>
<sequence length="618" mass="66669">MSKEAPSAATAIPQSSTDDEVASLGVSPLENVNDLEKQQTNASSKKFKESDAGDGTSKEDHYLHGTQLVLCFLALFLVLFIFALDQTIIATILTTVGSKFNSFAQVGWLSSGFLLAMAVFIQPFGKLSIIIGRKWAMVVAIILFEGGSLMCALASSMNILIGGRVLAGVGGAGINSGVFVIASEVVPINKRPFALSIFSVTFAIASVLGPLIGGAFTSHVTWRWAFYINLPVGGLALAVFLYSFRPPRPKVNIKQELLRFDYFGTFLLISGSVVFLLALTFGTEEFPWNSGAVISCFVIGPVLLIAFGIWNFGFSKNQIIGTEVVKVPQIIASTLCIGGMFSAFIMSMIYGSIYFQVIKDASPLGAGLHLLPTVIAVVVSSMASGILVQKLKFVKPYNIASGILGPIGCGLLTLLQVDSSFSKQVGLLIIIGVSAGLAMQPSILSAQIKAPKTPSGMIMTTIFINFSRSIMSAFGTVLADAVYTASLRNIMKKNVAKLTDPEILQELQKLNIDELISSTEVLKTLSPETVLFVKTQIMDAIRNVYYTTIGFAAISFLSCFFVTNKKLPSQVEMKPKTEQKDEAEEEEEQIHEETNETLESLDSITKDVERKENGQESP</sequence>
<dbReference type="Pfam" id="PF07690">
    <property type="entry name" value="MFS_1"/>
    <property type="match status" value="1"/>
</dbReference>
<feature type="transmembrane region" description="Helical" evidence="7">
    <location>
        <begin position="397"/>
        <end position="415"/>
    </location>
</feature>
<evidence type="ECO:0000256" key="1">
    <source>
        <dbReference type="ARBA" id="ARBA00004141"/>
    </source>
</evidence>
<feature type="compositionally biased region" description="Basic and acidic residues" evidence="6">
    <location>
        <begin position="604"/>
        <end position="618"/>
    </location>
</feature>
<feature type="transmembrane region" description="Helical" evidence="7">
    <location>
        <begin position="136"/>
        <end position="155"/>
    </location>
</feature>
<dbReference type="EMBL" id="QLNQ01000023">
    <property type="protein sequence ID" value="RCK64037.1"/>
    <property type="molecule type" value="Genomic_DNA"/>
</dbReference>
<feature type="transmembrane region" description="Helical" evidence="7">
    <location>
        <begin position="193"/>
        <end position="212"/>
    </location>
</feature>
<evidence type="ECO:0000256" key="6">
    <source>
        <dbReference type="SAM" id="MobiDB-lite"/>
    </source>
</evidence>
<keyword evidence="4 7" id="KW-1133">Transmembrane helix</keyword>
<dbReference type="OrthoDB" id="10021397at2759"/>
<feature type="transmembrane region" description="Helical" evidence="7">
    <location>
        <begin position="330"/>
        <end position="355"/>
    </location>
</feature>
<dbReference type="PANTHER" id="PTHR23501">
    <property type="entry name" value="MAJOR FACILITATOR SUPERFAMILY"/>
    <property type="match status" value="1"/>
</dbReference>
<evidence type="ECO:0000313" key="9">
    <source>
        <dbReference type="EMBL" id="RCK64037.1"/>
    </source>
</evidence>
<evidence type="ECO:0000256" key="5">
    <source>
        <dbReference type="ARBA" id="ARBA00023136"/>
    </source>
</evidence>
<feature type="transmembrane region" description="Helical" evidence="7">
    <location>
        <begin position="262"/>
        <end position="282"/>
    </location>
</feature>
<feature type="compositionally biased region" description="Acidic residues" evidence="6">
    <location>
        <begin position="581"/>
        <end position="590"/>
    </location>
</feature>
<dbReference type="PANTHER" id="PTHR23501:SF198">
    <property type="entry name" value="AZOLE RESISTANCE PROTEIN 1-RELATED"/>
    <property type="match status" value="1"/>
</dbReference>
<dbReference type="STRING" id="5486.A0A367YE14"/>
<keyword evidence="3 7" id="KW-0812">Transmembrane</keyword>
<dbReference type="Gene3D" id="1.20.1720.10">
    <property type="entry name" value="Multidrug resistance protein D"/>
    <property type="match status" value="1"/>
</dbReference>
<feature type="region of interest" description="Disordered" evidence="6">
    <location>
        <begin position="572"/>
        <end position="618"/>
    </location>
</feature>
<dbReference type="FunFam" id="1.20.1720.10:FF:000014">
    <property type="entry name" value="MFS drug transporter, putative"/>
    <property type="match status" value="1"/>
</dbReference>
<keyword evidence="10" id="KW-1185">Reference proteome</keyword>
<organism evidence="9 10">
    <name type="scientific">Candida viswanathii</name>
    <dbReference type="NCBI Taxonomy" id="5486"/>
    <lineage>
        <taxon>Eukaryota</taxon>
        <taxon>Fungi</taxon>
        <taxon>Dikarya</taxon>
        <taxon>Ascomycota</taxon>
        <taxon>Saccharomycotina</taxon>
        <taxon>Pichiomycetes</taxon>
        <taxon>Debaryomycetaceae</taxon>
        <taxon>Candida/Lodderomyces clade</taxon>
        <taxon>Candida</taxon>
    </lineage>
</organism>
<reference evidence="9 10" key="1">
    <citation type="submission" date="2018-06" db="EMBL/GenBank/DDBJ databases">
        <title>Whole genome sequencing of Candida tropicalis (genome annotated by CSBL at Korea University).</title>
        <authorList>
            <person name="Ahn J."/>
        </authorList>
    </citation>
    <scope>NUCLEOTIDE SEQUENCE [LARGE SCALE GENOMIC DNA]</scope>
    <source>
        <strain evidence="9 10">ATCC 20962</strain>
    </source>
</reference>
<name>A0A367YE14_9ASCO</name>
<feature type="transmembrane region" description="Helical" evidence="7">
    <location>
        <begin position="105"/>
        <end position="124"/>
    </location>
</feature>
<evidence type="ECO:0000256" key="2">
    <source>
        <dbReference type="ARBA" id="ARBA00007520"/>
    </source>
</evidence>
<keyword evidence="5 7" id="KW-0472">Membrane</keyword>
<feature type="transmembrane region" description="Helical" evidence="7">
    <location>
        <begin position="68"/>
        <end position="93"/>
    </location>
</feature>
<accession>A0A367YE14</accession>
<protein>
    <submittedName>
        <fullName evidence="9">Vacuolar basic amino acid transporter 5</fullName>
    </submittedName>
</protein>
<comment type="caution">
    <text evidence="9">The sequence shown here is derived from an EMBL/GenBank/DDBJ whole genome shotgun (WGS) entry which is preliminary data.</text>
</comment>
<dbReference type="Proteomes" id="UP000253472">
    <property type="component" value="Unassembled WGS sequence"/>
</dbReference>
<feature type="transmembrane region" description="Helical" evidence="7">
    <location>
        <begin position="161"/>
        <end position="181"/>
    </location>
</feature>
<feature type="transmembrane region" description="Helical" evidence="7">
    <location>
        <begin position="367"/>
        <end position="388"/>
    </location>
</feature>
<dbReference type="SUPFAM" id="SSF103473">
    <property type="entry name" value="MFS general substrate transporter"/>
    <property type="match status" value="1"/>
</dbReference>
<evidence type="ECO:0000256" key="3">
    <source>
        <dbReference type="ARBA" id="ARBA00022692"/>
    </source>
</evidence>
<dbReference type="InterPro" id="IPR020846">
    <property type="entry name" value="MFS_dom"/>
</dbReference>
<evidence type="ECO:0000256" key="7">
    <source>
        <dbReference type="SAM" id="Phobius"/>
    </source>
</evidence>
<feature type="transmembrane region" description="Helical" evidence="7">
    <location>
        <begin position="544"/>
        <end position="563"/>
    </location>
</feature>
<feature type="transmembrane region" description="Helical" evidence="7">
    <location>
        <begin position="458"/>
        <end position="479"/>
    </location>
</feature>
<comment type="similarity">
    <text evidence="2">Belongs to the major facilitator superfamily. TCR/Tet family.</text>
</comment>
<dbReference type="PROSITE" id="PS50850">
    <property type="entry name" value="MFS"/>
    <property type="match status" value="1"/>
</dbReference>
<dbReference type="InterPro" id="IPR036259">
    <property type="entry name" value="MFS_trans_sf"/>
</dbReference>
<evidence type="ECO:0000256" key="4">
    <source>
        <dbReference type="ARBA" id="ARBA00022989"/>
    </source>
</evidence>
<dbReference type="Gene3D" id="1.20.1250.20">
    <property type="entry name" value="MFS general substrate transporter like domains"/>
    <property type="match status" value="1"/>
</dbReference>
<gene>
    <name evidence="9" type="primary">VBA5_5</name>
    <name evidence="9" type="ORF">Cantr_10347</name>
</gene>
<evidence type="ECO:0000313" key="10">
    <source>
        <dbReference type="Proteomes" id="UP000253472"/>
    </source>
</evidence>
<feature type="transmembrane region" description="Helical" evidence="7">
    <location>
        <begin position="288"/>
        <end position="310"/>
    </location>
</feature>
<proteinExistence type="inferred from homology"/>
<dbReference type="AlphaFoldDB" id="A0A367YE14"/>
<dbReference type="CDD" id="cd17502">
    <property type="entry name" value="MFS_Azr1_MDR_like"/>
    <property type="match status" value="1"/>
</dbReference>
<feature type="region of interest" description="Disordered" evidence="6">
    <location>
        <begin position="1"/>
        <end position="53"/>
    </location>
</feature>
<dbReference type="InterPro" id="IPR011701">
    <property type="entry name" value="MFS"/>
</dbReference>